<comment type="similarity">
    <text evidence="1 5">Belongs to the Fmt family.</text>
</comment>
<dbReference type="InterPro" id="IPR005793">
    <property type="entry name" value="Formyl_trans_C"/>
</dbReference>
<dbReference type="OrthoDB" id="9802815at2"/>
<evidence type="ECO:0000259" key="7">
    <source>
        <dbReference type="Pfam" id="PF02911"/>
    </source>
</evidence>
<dbReference type="RefSeq" id="WP_151167376.1">
    <property type="nucleotide sequence ID" value="NZ_WACR01000005.1"/>
</dbReference>
<gene>
    <name evidence="5" type="primary">fmt</name>
    <name evidence="8" type="ORF">F3059_06410</name>
</gene>
<name>A0A6N6M738_9FLAO</name>
<keyword evidence="9" id="KW-1185">Reference proteome</keyword>
<dbReference type="EC" id="2.1.2.9" evidence="2 5"/>
<feature type="domain" description="Formyl transferase N-terminal" evidence="6">
    <location>
        <begin position="6"/>
        <end position="183"/>
    </location>
</feature>
<dbReference type="InterPro" id="IPR002376">
    <property type="entry name" value="Formyl_transf_N"/>
</dbReference>
<dbReference type="SUPFAM" id="SSF53328">
    <property type="entry name" value="Formyltransferase"/>
    <property type="match status" value="1"/>
</dbReference>
<dbReference type="HAMAP" id="MF_00182">
    <property type="entry name" value="Formyl_trans"/>
    <property type="match status" value="1"/>
</dbReference>
<evidence type="ECO:0000256" key="1">
    <source>
        <dbReference type="ARBA" id="ARBA00010699"/>
    </source>
</evidence>
<feature type="domain" description="Formyl transferase C-terminal" evidence="7">
    <location>
        <begin position="210"/>
        <end position="311"/>
    </location>
</feature>
<dbReference type="GO" id="GO:0004479">
    <property type="term" value="F:methionyl-tRNA formyltransferase activity"/>
    <property type="evidence" value="ECO:0007669"/>
    <property type="project" value="UniProtKB-UniRule"/>
</dbReference>
<dbReference type="AlphaFoldDB" id="A0A6N6M738"/>
<dbReference type="EMBL" id="WACR01000005">
    <property type="protein sequence ID" value="KAB1064330.1"/>
    <property type="molecule type" value="Genomic_DNA"/>
</dbReference>
<comment type="catalytic activity">
    <reaction evidence="5">
        <text>L-methionyl-tRNA(fMet) + (6R)-10-formyltetrahydrofolate = N-formyl-L-methionyl-tRNA(fMet) + (6S)-5,6,7,8-tetrahydrofolate + H(+)</text>
        <dbReference type="Rhea" id="RHEA:24380"/>
        <dbReference type="Rhea" id="RHEA-COMP:9952"/>
        <dbReference type="Rhea" id="RHEA-COMP:9953"/>
        <dbReference type="ChEBI" id="CHEBI:15378"/>
        <dbReference type="ChEBI" id="CHEBI:57453"/>
        <dbReference type="ChEBI" id="CHEBI:78530"/>
        <dbReference type="ChEBI" id="CHEBI:78844"/>
        <dbReference type="ChEBI" id="CHEBI:195366"/>
        <dbReference type="EC" id="2.1.2.9"/>
    </reaction>
</comment>
<comment type="caution">
    <text evidence="8">The sequence shown here is derived from an EMBL/GenBank/DDBJ whole genome shotgun (WGS) entry which is preliminary data.</text>
</comment>
<accession>A0A6N6M738</accession>
<evidence type="ECO:0000259" key="6">
    <source>
        <dbReference type="Pfam" id="PF00551"/>
    </source>
</evidence>
<keyword evidence="3 5" id="KW-0808">Transferase</keyword>
<keyword evidence="4 5" id="KW-0648">Protein biosynthesis</keyword>
<dbReference type="InterPro" id="IPR036477">
    <property type="entry name" value="Formyl_transf_N_sf"/>
</dbReference>
<dbReference type="Pfam" id="PF00551">
    <property type="entry name" value="Formyl_trans_N"/>
    <property type="match status" value="1"/>
</dbReference>
<dbReference type="CDD" id="cd08646">
    <property type="entry name" value="FMT_core_Met-tRNA-FMT_N"/>
    <property type="match status" value="1"/>
</dbReference>
<dbReference type="InterPro" id="IPR005794">
    <property type="entry name" value="Fmt"/>
</dbReference>
<sequence>MSKSLRIVFLGTPDFAVESLEALHRSDHEVVGVVTMPDKPAGRGHKLKASPVKQFALDNEIPVLQPKNLKDEDFIKDLKALSADLQVVVAFRMLPEVVWNMPSMGTINVHASLLPQYRGAAPINWAVMNGEKYSGVTTFLLKHEIDTGNILLQKEVAITPEDNAGSLHDKLMKAGAKLLIETVDRYVDGNLQPTPQSDVKIDGEPRKAPKIFKPDCQIDWSQDAETIHNKIRGLSPYPTAWTKISGIGDREKTLKLYQSEPADGHKKLDPGVVLTENDQFIVGTGTIPIIIKELQMEGKKRMRANDFLRGLHDKEYLKLN</sequence>
<dbReference type="Gene3D" id="3.40.50.12230">
    <property type="match status" value="1"/>
</dbReference>
<evidence type="ECO:0000256" key="5">
    <source>
        <dbReference type="HAMAP-Rule" id="MF_00182"/>
    </source>
</evidence>
<feature type="binding site" evidence="5">
    <location>
        <begin position="112"/>
        <end position="115"/>
    </location>
    <ligand>
        <name>(6S)-5,6,7,8-tetrahydrofolate</name>
        <dbReference type="ChEBI" id="CHEBI:57453"/>
    </ligand>
</feature>
<evidence type="ECO:0000313" key="9">
    <source>
        <dbReference type="Proteomes" id="UP000435357"/>
    </source>
</evidence>
<dbReference type="InterPro" id="IPR011034">
    <property type="entry name" value="Formyl_transferase-like_C_sf"/>
</dbReference>
<proteinExistence type="inferred from homology"/>
<evidence type="ECO:0000256" key="2">
    <source>
        <dbReference type="ARBA" id="ARBA00012261"/>
    </source>
</evidence>
<protein>
    <recommendedName>
        <fullName evidence="2 5">Methionyl-tRNA formyltransferase</fullName>
        <ecNumber evidence="2 5">2.1.2.9</ecNumber>
    </recommendedName>
</protein>
<dbReference type="PANTHER" id="PTHR11138:SF5">
    <property type="entry name" value="METHIONYL-TRNA FORMYLTRANSFERASE, MITOCHONDRIAL"/>
    <property type="match status" value="1"/>
</dbReference>
<comment type="function">
    <text evidence="5">Attaches a formyl group to the free amino group of methionyl-tRNA(fMet). The formyl group appears to play a dual role in the initiator identity of N-formylmethionyl-tRNA by promoting its recognition by IF2 and preventing the misappropriation of this tRNA by the elongation apparatus.</text>
</comment>
<dbReference type="InterPro" id="IPR041711">
    <property type="entry name" value="Met-tRNA-FMT_N"/>
</dbReference>
<dbReference type="Proteomes" id="UP000435357">
    <property type="component" value="Unassembled WGS sequence"/>
</dbReference>
<dbReference type="Pfam" id="PF02911">
    <property type="entry name" value="Formyl_trans_C"/>
    <property type="match status" value="1"/>
</dbReference>
<reference evidence="8 9" key="1">
    <citation type="submission" date="2019-09" db="EMBL/GenBank/DDBJ databases">
        <title>Genomes of Cryomorphaceae.</title>
        <authorList>
            <person name="Bowman J.P."/>
        </authorList>
    </citation>
    <scope>NUCLEOTIDE SEQUENCE [LARGE SCALE GENOMIC DNA]</scope>
    <source>
        <strain evidence="8 9">KCTC 52047</strain>
    </source>
</reference>
<dbReference type="InterPro" id="IPR044135">
    <property type="entry name" value="Met-tRNA-FMT_C"/>
</dbReference>
<dbReference type="SUPFAM" id="SSF50486">
    <property type="entry name" value="FMT C-terminal domain-like"/>
    <property type="match status" value="1"/>
</dbReference>
<organism evidence="8 9">
    <name type="scientific">Salibacter halophilus</name>
    <dbReference type="NCBI Taxonomy" id="1803916"/>
    <lineage>
        <taxon>Bacteria</taxon>
        <taxon>Pseudomonadati</taxon>
        <taxon>Bacteroidota</taxon>
        <taxon>Flavobacteriia</taxon>
        <taxon>Flavobacteriales</taxon>
        <taxon>Salibacteraceae</taxon>
        <taxon>Salibacter</taxon>
    </lineage>
</organism>
<evidence type="ECO:0000256" key="4">
    <source>
        <dbReference type="ARBA" id="ARBA00022917"/>
    </source>
</evidence>
<evidence type="ECO:0000313" key="8">
    <source>
        <dbReference type="EMBL" id="KAB1064330.1"/>
    </source>
</evidence>
<dbReference type="NCBIfam" id="TIGR00460">
    <property type="entry name" value="fmt"/>
    <property type="match status" value="1"/>
</dbReference>
<dbReference type="CDD" id="cd08704">
    <property type="entry name" value="Met_tRNA_FMT_C"/>
    <property type="match status" value="1"/>
</dbReference>
<evidence type="ECO:0000256" key="3">
    <source>
        <dbReference type="ARBA" id="ARBA00022679"/>
    </source>
</evidence>
<dbReference type="PANTHER" id="PTHR11138">
    <property type="entry name" value="METHIONYL-TRNA FORMYLTRANSFERASE"/>
    <property type="match status" value="1"/>
</dbReference>
<dbReference type="GO" id="GO:0005829">
    <property type="term" value="C:cytosol"/>
    <property type="evidence" value="ECO:0007669"/>
    <property type="project" value="TreeGrafter"/>
</dbReference>